<dbReference type="InterPro" id="IPR036537">
    <property type="entry name" value="Adaptor_Cbl_N_dom_sf"/>
</dbReference>
<feature type="non-terminal residue" evidence="2">
    <location>
        <position position="394"/>
    </location>
</feature>
<gene>
    <name evidence="2" type="ORF">H1R20_g6766</name>
</gene>
<feature type="compositionally biased region" description="Polar residues" evidence="1">
    <location>
        <begin position="252"/>
        <end position="262"/>
    </location>
</feature>
<dbReference type="OrthoDB" id="2120021at2759"/>
<protein>
    <submittedName>
        <fullName evidence="2">Uncharacterized protein</fullName>
    </submittedName>
</protein>
<dbReference type="EMBL" id="JANBPK010000845">
    <property type="protein sequence ID" value="KAJ2930347.1"/>
    <property type="molecule type" value="Genomic_DNA"/>
</dbReference>
<evidence type="ECO:0000313" key="3">
    <source>
        <dbReference type="Proteomes" id="UP001140091"/>
    </source>
</evidence>
<reference evidence="2" key="1">
    <citation type="submission" date="2022-06" db="EMBL/GenBank/DDBJ databases">
        <title>Genome Sequence of Candolleomyces eurysporus.</title>
        <authorList>
            <person name="Buettner E."/>
        </authorList>
    </citation>
    <scope>NUCLEOTIDE SEQUENCE</scope>
    <source>
        <strain evidence="2">VTCC 930004</strain>
    </source>
</reference>
<dbReference type="Proteomes" id="UP001140091">
    <property type="component" value="Unassembled WGS sequence"/>
</dbReference>
<proteinExistence type="predicted"/>
<comment type="caution">
    <text evidence="2">The sequence shown here is derived from an EMBL/GenBank/DDBJ whole genome shotgun (WGS) entry which is preliminary data.</text>
</comment>
<evidence type="ECO:0000313" key="2">
    <source>
        <dbReference type="EMBL" id="KAJ2930347.1"/>
    </source>
</evidence>
<feature type="compositionally biased region" description="Low complexity" evidence="1">
    <location>
        <begin position="242"/>
        <end position="251"/>
    </location>
</feature>
<dbReference type="GO" id="GO:0007166">
    <property type="term" value="P:cell surface receptor signaling pathway"/>
    <property type="evidence" value="ECO:0007669"/>
    <property type="project" value="InterPro"/>
</dbReference>
<name>A0A9W8J915_9AGAR</name>
<dbReference type="AlphaFoldDB" id="A0A9W8J915"/>
<organism evidence="2 3">
    <name type="scientific">Candolleomyces eurysporus</name>
    <dbReference type="NCBI Taxonomy" id="2828524"/>
    <lineage>
        <taxon>Eukaryota</taxon>
        <taxon>Fungi</taxon>
        <taxon>Dikarya</taxon>
        <taxon>Basidiomycota</taxon>
        <taxon>Agaricomycotina</taxon>
        <taxon>Agaricomycetes</taxon>
        <taxon>Agaricomycetidae</taxon>
        <taxon>Agaricales</taxon>
        <taxon>Agaricineae</taxon>
        <taxon>Psathyrellaceae</taxon>
        <taxon>Candolleomyces</taxon>
    </lineage>
</organism>
<evidence type="ECO:0000256" key="1">
    <source>
        <dbReference type="SAM" id="MobiDB-lite"/>
    </source>
</evidence>
<dbReference type="CDD" id="cd21037">
    <property type="entry name" value="MLKL_NTD"/>
    <property type="match status" value="1"/>
</dbReference>
<dbReference type="InterPro" id="IPR059179">
    <property type="entry name" value="MLKL-like_MCAfunc"/>
</dbReference>
<accession>A0A9W8J915</accession>
<feature type="region of interest" description="Disordered" evidence="1">
    <location>
        <begin position="238"/>
        <end position="285"/>
    </location>
</feature>
<feature type="region of interest" description="Disordered" evidence="1">
    <location>
        <begin position="26"/>
        <end position="53"/>
    </location>
</feature>
<dbReference type="Gene3D" id="1.20.930.20">
    <property type="entry name" value="Adaptor protein Cbl, N-terminal domain"/>
    <property type="match status" value="1"/>
</dbReference>
<keyword evidence="3" id="KW-1185">Reference proteome</keyword>
<sequence length="394" mass="43002">MHPCDQVPPPPCIPCPPCPPTAPLEPAPYEGGFDATSGSDNTNDIGGEDETPGVIIDDSELGVGLGDAPTLGIDGSIITDIAAPAVVAIGVASCLIGLQQLAKIVKRILDTVEKVKELKQEFSWCVGECKGLLNTLAHQYRRINDEELKADIEAASRILVSLHGFARSIYKQGRVRRFLNHREHARAIKAYRAKFEEATRLLVIKSVVDTRRAIRDELNPKIDALQTTLDTLYKDMVEQSGARPSSPAPSRYEQQSGNSSSYRKNEVSDSYESEDLPPQPQIWSGSHDWTDSSNTYWNSGSSYASSSSSPSTPHPTGTCDTFYDPSVYLEVRSPGYFDPNPKFPASYHARSLSCTNIHSLGSGSVVSSINTGNASVVSYNNSFNNNSRTYYYGR</sequence>